<dbReference type="EMBL" id="OB660025">
    <property type="protein sequence ID" value="CAD7222018.1"/>
    <property type="molecule type" value="Genomic_DNA"/>
</dbReference>
<keyword evidence="3" id="KW-0547">Nucleotide-binding</keyword>
<dbReference type="AlphaFoldDB" id="A0A7R8VZM7"/>
<evidence type="ECO:0000256" key="1">
    <source>
        <dbReference type="ARBA" id="ARBA00009897"/>
    </source>
</evidence>
<reference evidence="7" key="1">
    <citation type="submission" date="2020-11" db="EMBL/GenBank/DDBJ databases">
        <authorList>
            <person name="Tran Van P."/>
        </authorList>
    </citation>
    <scope>NUCLEOTIDE SEQUENCE</scope>
</reference>
<dbReference type="PROSITE" id="PS51987">
    <property type="entry name" value="GS_CATALYTIC"/>
    <property type="match status" value="1"/>
</dbReference>
<evidence type="ECO:0000256" key="5">
    <source>
        <dbReference type="PROSITE-ProRule" id="PRU01331"/>
    </source>
</evidence>
<dbReference type="SUPFAM" id="SSF54368">
    <property type="entry name" value="Glutamine synthetase, N-terminal domain"/>
    <property type="match status" value="1"/>
</dbReference>
<dbReference type="InterPro" id="IPR014746">
    <property type="entry name" value="Gln_synth/guanido_kin_cat_dom"/>
</dbReference>
<dbReference type="PANTHER" id="PTHR43785:SF12">
    <property type="entry name" value="TYPE-1 GLUTAMINE SYNTHETASE 2"/>
    <property type="match status" value="1"/>
</dbReference>
<dbReference type="GO" id="GO:0006576">
    <property type="term" value="P:biogenic amine metabolic process"/>
    <property type="evidence" value="ECO:0007669"/>
    <property type="project" value="UniProtKB-ARBA"/>
</dbReference>
<evidence type="ECO:0000256" key="6">
    <source>
        <dbReference type="RuleBase" id="RU000384"/>
    </source>
</evidence>
<evidence type="ECO:0000256" key="3">
    <source>
        <dbReference type="ARBA" id="ARBA00022741"/>
    </source>
</evidence>
<dbReference type="SMART" id="SM01230">
    <property type="entry name" value="Gln-synt_C"/>
    <property type="match status" value="1"/>
</dbReference>
<dbReference type="OrthoDB" id="6406964at2759"/>
<evidence type="ECO:0000256" key="4">
    <source>
        <dbReference type="ARBA" id="ARBA00022840"/>
    </source>
</evidence>
<dbReference type="Pfam" id="PF00120">
    <property type="entry name" value="Gln-synt_C"/>
    <property type="match status" value="1"/>
</dbReference>
<dbReference type="GO" id="GO:0004356">
    <property type="term" value="F:glutamine synthetase activity"/>
    <property type="evidence" value="ECO:0007669"/>
    <property type="project" value="InterPro"/>
</dbReference>
<dbReference type="InterPro" id="IPR008146">
    <property type="entry name" value="Gln_synth_cat_dom"/>
</dbReference>
<gene>
    <name evidence="7" type="ORF">CTOB1V02_LOCUS37</name>
</gene>
<evidence type="ECO:0000313" key="7">
    <source>
        <dbReference type="EMBL" id="CAD7222018.1"/>
    </source>
</evidence>
<dbReference type="Gene3D" id="3.30.590.10">
    <property type="entry name" value="Glutamine synthetase/guanido kinase, catalytic domain"/>
    <property type="match status" value="1"/>
</dbReference>
<sequence length="480" mass="54083">MADSVPENKHFHSQSPADYLKEYLMKANEVKTIQDAKKIVKERDIQHIKLGLFDADGIMRGKFVRQEKFFSALDSGFGFCDVVLGWDSDDQLYDNVQYTGWHTGYPDAPVRIIPESCREQPFEENTLLFLCEFADNAAAVCPRRTLKRVVAKAADMGFMSSAACEFEFFVFEETPESVREKNYTDLKNLSPGNFGYSVLRSSVYAEFYNELLQLSEAMNFPIEGLHTETGPGVLEAAIMHDETMLSADKAALFKTFTKIMAQRQGLMATFMARWSGELPGQSGHLHLSLSDKDSGKSVFYNPDNPHNISDEMRWFIGGQQKLMPQLLAMVAPTVNSYSRLVPGFWAPTAATWGIENRTCALRAIPGSEKSQRVEYRIAAADINPYVALAAALGSGLWGIEHKLEPTTGVVGNAYDQEHAKELGLPATLMEAAQGLRNSKAARELFGDEFVEHFAATREWEEREFRKHITDWELQRYFEII</sequence>
<dbReference type="GO" id="GO:0006542">
    <property type="term" value="P:glutamine biosynthetic process"/>
    <property type="evidence" value="ECO:0007669"/>
    <property type="project" value="InterPro"/>
</dbReference>
<keyword evidence="4" id="KW-0067">ATP-binding</keyword>
<name>A0A7R8VZM7_9CRUS</name>
<dbReference type="InterPro" id="IPR036651">
    <property type="entry name" value="Gln_synt_N_sf"/>
</dbReference>
<keyword evidence="2" id="KW-0436">Ligase</keyword>
<accession>A0A7R8VZM7</accession>
<dbReference type="SUPFAM" id="SSF55931">
    <property type="entry name" value="Glutamine synthetase/guanido kinase"/>
    <property type="match status" value="1"/>
</dbReference>
<dbReference type="PANTHER" id="PTHR43785">
    <property type="entry name" value="GAMMA-GLUTAMYLPUTRESCINE SYNTHETASE"/>
    <property type="match status" value="1"/>
</dbReference>
<comment type="similarity">
    <text evidence="1 5 6">Belongs to the glutamine synthetase family.</text>
</comment>
<evidence type="ECO:0000256" key="2">
    <source>
        <dbReference type="ARBA" id="ARBA00022598"/>
    </source>
</evidence>
<dbReference type="GO" id="GO:0005524">
    <property type="term" value="F:ATP binding"/>
    <property type="evidence" value="ECO:0007669"/>
    <property type="project" value="UniProtKB-KW"/>
</dbReference>
<protein>
    <submittedName>
        <fullName evidence="7">Uncharacterized protein</fullName>
    </submittedName>
</protein>
<dbReference type="FunFam" id="3.30.590.10:FF:000005">
    <property type="entry name" value="Probable glutamine synthetase"/>
    <property type="match status" value="1"/>
</dbReference>
<organism evidence="7">
    <name type="scientific">Cyprideis torosa</name>
    <dbReference type="NCBI Taxonomy" id="163714"/>
    <lineage>
        <taxon>Eukaryota</taxon>
        <taxon>Metazoa</taxon>
        <taxon>Ecdysozoa</taxon>
        <taxon>Arthropoda</taxon>
        <taxon>Crustacea</taxon>
        <taxon>Oligostraca</taxon>
        <taxon>Ostracoda</taxon>
        <taxon>Podocopa</taxon>
        <taxon>Podocopida</taxon>
        <taxon>Cytherocopina</taxon>
        <taxon>Cytheroidea</taxon>
        <taxon>Cytherideidae</taxon>
        <taxon>Cyprideis</taxon>
    </lineage>
</organism>
<dbReference type="Gene3D" id="3.10.20.70">
    <property type="entry name" value="Glutamine synthetase, N-terminal domain"/>
    <property type="match status" value="1"/>
</dbReference>
<proteinExistence type="inferred from homology"/>